<protein>
    <submittedName>
        <fullName evidence="1">DUF1491 family protein</fullName>
    </submittedName>
</protein>
<dbReference type="AlphaFoldDB" id="A0A4Y9EKG5"/>
<dbReference type="EMBL" id="SIHO01000004">
    <property type="protein sequence ID" value="TFU00314.1"/>
    <property type="molecule type" value="Genomic_DNA"/>
</dbReference>
<name>A0A4Y9EKG5_9SPHN</name>
<evidence type="ECO:0000313" key="1">
    <source>
        <dbReference type="EMBL" id="TFU00314.1"/>
    </source>
</evidence>
<keyword evidence="2" id="KW-1185">Reference proteome</keyword>
<organism evidence="1 2">
    <name type="scientific">Glacieibacterium arshaanense</name>
    <dbReference type="NCBI Taxonomy" id="2511025"/>
    <lineage>
        <taxon>Bacteria</taxon>
        <taxon>Pseudomonadati</taxon>
        <taxon>Pseudomonadota</taxon>
        <taxon>Alphaproteobacteria</taxon>
        <taxon>Sphingomonadales</taxon>
        <taxon>Sphingosinicellaceae</taxon>
        <taxon>Glacieibacterium</taxon>
    </lineage>
</organism>
<dbReference type="RefSeq" id="WP_135247074.1">
    <property type="nucleotide sequence ID" value="NZ_SIHO01000004.1"/>
</dbReference>
<dbReference type="Proteomes" id="UP000297737">
    <property type="component" value="Unassembled WGS sequence"/>
</dbReference>
<comment type="caution">
    <text evidence="1">The sequence shown here is derived from an EMBL/GenBank/DDBJ whole genome shotgun (WGS) entry which is preliminary data.</text>
</comment>
<reference evidence="1 2" key="1">
    <citation type="submission" date="2019-02" db="EMBL/GenBank/DDBJ databases">
        <title>Polymorphobacter sp. isolated from the lake at the Tibet of China.</title>
        <authorList>
            <person name="Li A."/>
        </authorList>
    </citation>
    <scope>NUCLEOTIDE SEQUENCE [LARGE SCALE GENOMIC DNA]</scope>
    <source>
        <strain evidence="1 2">DJ1R-1</strain>
    </source>
</reference>
<dbReference type="InterPro" id="IPR009964">
    <property type="entry name" value="DUF1491"/>
</dbReference>
<evidence type="ECO:0000313" key="2">
    <source>
        <dbReference type="Proteomes" id="UP000297737"/>
    </source>
</evidence>
<dbReference type="Gene3D" id="3.40.1530.20">
    <property type="entry name" value="Protein of unknown function (DUF1491)"/>
    <property type="match status" value="1"/>
</dbReference>
<accession>A0A4Y9EKG5</accession>
<dbReference type="OrthoDB" id="9809136at2"/>
<proteinExistence type="predicted"/>
<sequence length="107" mass="11815">MTGPRLTAKTWTSALLRRVSAAGDFATVLHRGDDISGAVILIHRARDGAETAFQRAIAADGDYRWRIAAQGEAVADWVKRQRGFDPDLWVIELDTPDPARFIDEPIA</sequence>
<dbReference type="Pfam" id="PF07372">
    <property type="entry name" value="DUF1491"/>
    <property type="match status" value="1"/>
</dbReference>
<gene>
    <name evidence="1" type="ORF">EUV02_14760</name>
</gene>